<dbReference type="InterPro" id="IPR036411">
    <property type="entry name" value="TorD-like_sf"/>
</dbReference>
<reference evidence="2" key="1">
    <citation type="submission" date="2020-10" db="EMBL/GenBank/DDBJ databases">
        <authorList>
            <person name="Gilroy R."/>
        </authorList>
    </citation>
    <scope>NUCLEOTIDE SEQUENCE</scope>
    <source>
        <strain evidence="2">ChiGjej1B1-24693</strain>
    </source>
</reference>
<evidence type="ECO:0000313" key="2">
    <source>
        <dbReference type="EMBL" id="HIT75384.1"/>
    </source>
</evidence>
<protein>
    <submittedName>
        <fullName evidence="2">Nitrate reductase molybdenum cofactor assembly chaperone</fullName>
    </submittedName>
</protein>
<dbReference type="PANTHER" id="PTHR43680">
    <property type="entry name" value="NITRATE REDUCTASE MOLYBDENUM COFACTOR ASSEMBLY CHAPERONE"/>
    <property type="match status" value="1"/>
</dbReference>
<dbReference type="InterPro" id="IPR020945">
    <property type="entry name" value="DMSO/NO3_reduct_chaperone"/>
</dbReference>
<dbReference type="InterPro" id="IPR003765">
    <property type="entry name" value="NO3_reductase_chaperone_NarJ"/>
</dbReference>
<dbReference type="GO" id="GO:0051082">
    <property type="term" value="F:unfolded protein binding"/>
    <property type="evidence" value="ECO:0007669"/>
    <property type="project" value="InterPro"/>
</dbReference>
<dbReference type="PANTHER" id="PTHR43680:SF2">
    <property type="entry name" value="NITRATE REDUCTASE MOLYBDENUM COFACTOR ASSEMBLY CHAPERONE NARJ"/>
    <property type="match status" value="1"/>
</dbReference>
<comment type="caution">
    <text evidence="2">The sequence shown here is derived from an EMBL/GenBank/DDBJ whole genome shotgun (WGS) entry which is preliminary data.</text>
</comment>
<dbReference type="EMBL" id="DVLP01000223">
    <property type="protein sequence ID" value="HIT75384.1"/>
    <property type="molecule type" value="Genomic_DNA"/>
</dbReference>
<dbReference type="Pfam" id="PF02613">
    <property type="entry name" value="Nitrate_red_del"/>
    <property type="match status" value="1"/>
</dbReference>
<accession>A0A9D1GXI7</accession>
<dbReference type="GO" id="GO:0051131">
    <property type="term" value="P:chaperone-mediated protein complex assembly"/>
    <property type="evidence" value="ECO:0007669"/>
    <property type="project" value="InterPro"/>
</dbReference>
<dbReference type="GO" id="GO:0016530">
    <property type="term" value="F:metallochaperone activity"/>
    <property type="evidence" value="ECO:0007669"/>
    <property type="project" value="TreeGrafter"/>
</dbReference>
<dbReference type="GO" id="GO:0042128">
    <property type="term" value="P:nitrate assimilation"/>
    <property type="evidence" value="ECO:0007669"/>
    <property type="project" value="UniProtKB-KW"/>
</dbReference>
<reference evidence="2" key="2">
    <citation type="journal article" date="2021" name="PeerJ">
        <title>Extensive microbial diversity within the chicken gut microbiome revealed by metagenomics and culture.</title>
        <authorList>
            <person name="Gilroy R."/>
            <person name="Ravi A."/>
            <person name="Getino M."/>
            <person name="Pursley I."/>
            <person name="Horton D.L."/>
            <person name="Alikhan N.F."/>
            <person name="Baker D."/>
            <person name="Gharbi K."/>
            <person name="Hall N."/>
            <person name="Watson M."/>
            <person name="Adriaenssens E.M."/>
            <person name="Foster-Nyarko E."/>
            <person name="Jarju S."/>
            <person name="Secka A."/>
            <person name="Antonio M."/>
            <person name="Oren A."/>
            <person name="Chaudhuri R.R."/>
            <person name="La Ragione R."/>
            <person name="Hildebrand F."/>
            <person name="Pallen M.J."/>
        </authorList>
    </citation>
    <scope>NUCLEOTIDE SEQUENCE</scope>
    <source>
        <strain evidence="2">ChiGjej1B1-24693</strain>
    </source>
</reference>
<gene>
    <name evidence="2" type="primary">narJ</name>
    <name evidence="2" type="ORF">IAA98_07360</name>
</gene>
<organism evidence="2 3">
    <name type="scientific">Candidatus Avipropionibacterium avicola</name>
    <dbReference type="NCBI Taxonomy" id="2840701"/>
    <lineage>
        <taxon>Bacteria</taxon>
        <taxon>Bacillati</taxon>
        <taxon>Actinomycetota</taxon>
        <taxon>Actinomycetes</taxon>
        <taxon>Propionibacteriales</taxon>
        <taxon>Propionibacteriaceae</taxon>
        <taxon>Propionibacteriaceae incertae sedis</taxon>
        <taxon>Candidatus Avipropionibacterium</taxon>
    </lineage>
</organism>
<dbReference type="SUPFAM" id="SSF89155">
    <property type="entry name" value="TorD-like"/>
    <property type="match status" value="1"/>
</dbReference>
<sequence length="217" mass="23883">MKFPAPPPQRSRVIYAAAGLLLSYPDEHVLSHLDLVEAGLSEVEGLAGFEPTLDHLRSKPMMELQSWHVQEFDLSRRHALHLTYWTAGDTRRRGEVLAAIKQTYRDSGLLVDLAGELPDHLPMVLEFASSGAPSLGVALLTTYRASLELLRMGLERDSLPHAGVVQAICATLPGTTPQTREEVQRLAWQTPTEMVGLDPFIATGYSADPGLTHQGRR</sequence>
<dbReference type="Proteomes" id="UP000886842">
    <property type="component" value="Unassembled WGS sequence"/>
</dbReference>
<evidence type="ECO:0000256" key="1">
    <source>
        <dbReference type="ARBA" id="ARBA00023063"/>
    </source>
</evidence>
<keyword evidence="1" id="KW-0534">Nitrate assimilation</keyword>
<dbReference type="NCBIfam" id="TIGR00684">
    <property type="entry name" value="narJ"/>
    <property type="match status" value="1"/>
</dbReference>
<evidence type="ECO:0000313" key="3">
    <source>
        <dbReference type="Proteomes" id="UP000886842"/>
    </source>
</evidence>
<proteinExistence type="predicted"/>
<dbReference type="Gene3D" id="1.10.3480.10">
    <property type="entry name" value="TorD-like"/>
    <property type="match status" value="1"/>
</dbReference>
<dbReference type="AlphaFoldDB" id="A0A9D1GXI7"/>
<name>A0A9D1GXI7_9ACTN</name>